<gene>
    <name evidence="3" type="ORF">DYP60_13380</name>
</gene>
<dbReference type="SUPFAM" id="SSF143120">
    <property type="entry name" value="YefM-like"/>
    <property type="match status" value="1"/>
</dbReference>
<dbReference type="NCBIfam" id="TIGR01552">
    <property type="entry name" value="phd_fam"/>
    <property type="match status" value="1"/>
</dbReference>
<comment type="similarity">
    <text evidence="1 2">Belongs to the phD/YefM antitoxin family.</text>
</comment>
<dbReference type="RefSeq" id="WP_117331522.1">
    <property type="nucleotide sequence ID" value="NZ_QUWK01000022.1"/>
</dbReference>
<evidence type="ECO:0000256" key="1">
    <source>
        <dbReference type="ARBA" id="ARBA00009981"/>
    </source>
</evidence>
<accession>A0A372MD38</accession>
<dbReference type="EMBL" id="QUWK01000022">
    <property type="protein sequence ID" value="RFU93715.1"/>
    <property type="molecule type" value="Genomic_DNA"/>
</dbReference>
<dbReference type="InterPro" id="IPR006442">
    <property type="entry name" value="Antitoxin_Phd/YefM"/>
</dbReference>
<proteinExistence type="inferred from homology"/>
<reference evidence="3 4" key="2">
    <citation type="submission" date="2018-09" db="EMBL/GenBank/DDBJ databases">
        <title>Genome of Sphaerochaeta halotolerans strain 4-11.</title>
        <authorList>
            <person name="Nazina T.N."/>
            <person name="Sokolova D.S."/>
        </authorList>
    </citation>
    <scope>NUCLEOTIDE SEQUENCE [LARGE SCALE GENOMIC DNA]</scope>
    <source>
        <strain evidence="3 4">4-11</strain>
    </source>
</reference>
<evidence type="ECO:0000313" key="3">
    <source>
        <dbReference type="EMBL" id="RFU93715.1"/>
    </source>
</evidence>
<dbReference type="Pfam" id="PF02604">
    <property type="entry name" value="PhdYeFM_antitox"/>
    <property type="match status" value="1"/>
</dbReference>
<sequence>MLVDLKNLVSITEANRNFSKIARAVDENGSVVILKNNAPKYVIISYDQIAADEQVSDEQLLAISRKSFKRHEAAYKELAK</sequence>
<keyword evidence="4" id="KW-1185">Reference proteome</keyword>
<organism evidence="3 4">
    <name type="scientific">Sphaerochaeta halotolerans</name>
    <dbReference type="NCBI Taxonomy" id="2293840"/>
    <lineage>
        <taxon>Bacteria</taxon>
        <taxon>Pseudomonadati</taxon>
        <taxon>Spirochaetota</taxon>
        <taxon>Spirochaetia</taxon>
        <taxon>Spirochaetales</taxon>
        <taxon>Sphaerochaetaceae</taxon>
        <taxon>Sphaerochaeta</taxon>
    </lineage>
</organism>
<comment type="caution">
    <text evidence="3">The sequence shown here is derived from an EMBL/GenBank/DDBJ whole genome shotgun (WGS) entry which is preliminary data.</text>
</comment>
<comment type="function">
    <text evidence="2">Antitoxin component of a type II toxin-antitoxin (TA) system.</text>
</comment>
<name>A0A372MD38_9SPIR</name>
<dbReference type="Proteomes" id="UP000264002">
    <property type="component" value="Unassembled WGS sequence"/>
</dbReference>
<reference evidence="4" key="1">
    <citation type="submission" date="2018-08" db="EMBL/GenBank/DDBJ databases">
        <authorList>
            <person name="Grouzdev D.S."/>
            <person name="Krutkina M.S."/>
        </authorList>
    </citation>
    <scope>NUCLEOTIDE SEQUENCE [LARGE SCALE GENOMIC DNA]</scope>
    <source>
        <strain evidence="4">4-11</strain>
    </source>
</reference>
<evidence type="ECO:0000256" key="2">
    <source>
        <dbReference type="RuleBase" id="RU362080"/>
    </source>
</evidence>
<evidence type="ECO:0000313" key="4">
    <source>
        <dbReference type="Proteomes" id="UP000264002"/>
    </source>
</evidence>
<dbReference type="AlphaFoldDB" id="A0A372MD38"/>
<protein>
    <recommendedName>
        <fullName evidence="2">Antitoxin</fullName>
    </recommendedName>
</protein>
<dbReference type="InterPro" id="IPR036165">
    <property type="entry name" value="YefM-like_sf"/>
</dbReference>